<feature type="compositionally biased region" description="Polar residues" evidence="1">
    <location>
        <begin position="65"/>
        <end position="80"/>
    </location>
</feature>
<protein>
    <submittedName>
        <fullName evidence="2">Uncharacterized protein</fullName>
    </submittedName>
</protein>
<evidence type="ECO:0000313" key="2">
    <source>
        <dbReference type="EMBL" id="KAK4731558.1"/>
    </source>
</evidence>
<dbReference type="EMBL" id="JAWPEI010000003">
    <property type="protein sequence ID" value="KAK4731558.1"/>
    <property type="molecule type" value="Genomic_DNA"/>
</dbReference>
<feature type="region of interest" description="Disordered" evidence="1">
    <location>
        <begin position="28"/>
        <end position="86"/>
    </location>
</feature>
<dbReference type="AlphaFoldDB" id="A0AAV9M0H1"/>
<organism evidence="2 3">
    <name type="scientific">Solanum pinnatisectum</name>
    <name type="common">tansyleaf nightshade</name>
    <dbReference type="NCBI Taxonomy" id="50273"/>
    <lineage>
        <taxon>Eukaryota</taxon>
        <taxon>Viridiplantae</taxon>
        <taxon>Streptophyta</taxon>
        <taxon>Embryophyta</taxon>
        <taxon>Tracheophyta</taxon>
        <taxon>Spermatophyta</taxon>
        <taxon>Magnoliopsida</taxon>
        <taxon>eudicotyledons</taxon>
        <taxon>Gunneridae</taxon>
        <taxon>Pentapetalae</taxon>
        <taxon>asterids</taxon>
        <taxon>lamiids</taxon>
        <taxon>Solanales</taxon>
        <taxon>Solanaceae</taxon>
        <taxon>Solanoideae</taxon>
        <taxon>Solaneae</taxon>
        <taxon>Solanum</taxon>
    </lineage>
</organism>
<feature type="region of interest" description="Disordered" evidence="1">
    <location>
        <begin position="190"/>
        <end position="233"/>
    </location>
</feature>
<evidence type="ECO:0000313" key="3">
    <source>
        <dbReference type="Proteomes" id="UP001311915"/>
    </source>
</evidence>
<gene>
    <name evidence="2" type="ORF">R3W88_024546</name>
</gene>
<sequence>MANSAAGQPPVAGQALPLYSDISFPILQHPNSLPAKEDNNDGPSQVSLGKVDKTTNLKDEKLAQENKQLMLNQSSQISSNKEVDSKDGEQLTCTGVQQSTAIANVEYPIPLQMISTSPQESSDCTTMEHKEHLPIIPFTEKDSPMQDLHDIVSHQLHEVNISESTESRVDGVEDKDDHNNNINSRMIEREAGLSPHAISKGLKGKNKGENNKVENNGMITRTSLKRGVKTGVK</sequence>
<dbReference type="Proteomes" id="UP001311915">
    <property type="component" value="Unassembled WGS sequence"/>
</dbReference>
<evidence type="ECO:0000256" key="1">
    <source>
        <dbReference type="SAM" id="MobiDB-lite"/>
    </source>
</evidence>
<comment type="caution">
    <text evidence="2">The sequence shown here is derived from an EMBL/GenBank/DDBJ whole genome shotgun (WGS) entry which is preliminary data.</text>
</comment>
<name>A0AAV9M0H1_9SOLN</name>
<accession>A0AAV9M0H1</accession>
<keyword evidence="3" id="KW-1185">Reference proteome</keyword>
<feature type="compositionally biased region" description="Basic and acidic residues" evidence="1">
    <location>
        <begin position="50"/>
        <end position="64"/>
    </location>
</feature>
<reference evidence="2 3" key="1">
    <citation type="submission" date="2023-10" db="EMBL/GenBank/DDBJ databases">
        <title>Genome-Wide Identification Analysis in wild type Solanum Pinnatisectum Reveals Some Genes Defensing Phytophthora Infestans.</title>
        <authorList>
            <person name="Sun C."/>
        </authorList>
    </citation>
    <scope>NUCLEOTIDE SEQUENCE [LARGE SCALE GENOMIC DNA]</scope>
    <source>
        <strain evidence="2">LQN</strain>
        <tissue evidence="2">Leaf</tissue>
    </source>
</reference>
<proteinExistence type="predicted"/>
<feature type="compositionally biased region" description="Basic residues" evidence="1">
    <location>
        <begin position="223"/>
        <end position="233"/>
    </location>
</feature>